<feature type="transmembrane region" description="Helical" evidence="1">
    <location>
        <begin position="153"/>
        <end position="173"/>
    </location>
</feature>
<evidence type="ECO:0000313" key="2">
    <source>
        <dbReference type="Proteomes" id="UP000492821"/>
    </source>
</evidence>
<accession>A0A7E4V1V1</accession>
<keyword evidence="1" id="KW-1133">Transmembrane helix</keyword>
<feature type="transmembrane region" description="Helical" evidence="1">
    <location>
        <begin position="18"/>
        <end position="35"/>
    </location>
</feature>
<organism evidence="2 3">
    <name type="scientific">Panagrellus redivivus</name>
    <name type="common">Microworm</name>
    <dbReference type="NCBI Taxonomy" id="6233"/>
    <lineage>
        <taxon>Eukaryota</taxon>
        <taxon>Metazoa</taxon>
        <taxon>Ecdysozoa</taxon>
        <taxon>Nematoda</taxon>
        <taxon>Chromadorea</taxon>
        <taxon>Rhabditida</taxon>
        <taxon>Tylenchina</taxon>
        <taxon>Panagrolaimomorpha</taxon>
        <taxon>Panagrolaimoidea</taxon>
        <taxon>Panagrolaimidae</taxon>
        <taxon>Panagrellus</taxon>
    </lineage>
</organism>
<dbReference type="InterPro" id="IPR019396">
    <property type="entry name" value="TM_Fragile-X-F-assoc"/>
</dbReference>
<protein>
    <submittedName>
        <fullName evidence="3">Transmembrane protein 185B</fullName>
    </submittedName>
</protein>
<keyword evidence="1" id="KW-0472">Membrane</keyword>
<dbReference type="PANTHER" id="PTHR13568">
    <property type="entry name" value="FAM11A, B PROTEIN"/>
    <property type="match status" value="1"/>
</dbReference>
<dbReference type="Proteomes" id="UP000492821">
    <property type="component" value="Unassembled WGS sequence"/>
</dbReference>
<feature type="transmembrane region" description="Helical" evidence="1">
    <location>
        <begin position="259"/>
        <end position="278"/>
    </location>
</feature>
<name>A0A7E4V1V1_PANRE</name>
<dbReference type="PANTHER" id="PTHR13568:SF6">
    <property type="entry name" value="TRANSMEMBRANE PROTEIN 185A"/>
    <property type="match status" value="1"/>
</dbReference>
<dbReference type="AlphaFoldDB" id="A0A7E4V1V1"/>
<feature type="transmembrane region" description="Helical" evidence="1">
    <location>
        <begin position="116"/>
        <end position="141"/>
    </location>
</feature>
<proteinExistence type="predicted"/>
<evidence type="ECO:0000313" key="3">
    <source>
        <dbReference type="WBParaSite" id="Pan_g15501.t1"/>
    </source>
</evidence>
<reference evidence="3" key="2">
    <citation type="submission" date="2020-10" db="UniProtKB">
        <authorList>
            <consortium name="WormBaseParasite"/>
        </authorList>
    </citation>
    <scope>IDENTIFICATION</scope>
</reference>
<feature type="transmembrane region" description="Helical" evidence="1">
    <location>
        <begin position="218"/>
        <end position="239"/>
    </location>
</feature>
<dbReference type="WBParaSite" id="Pan_g15501.t1">
    <property type="protein sequence ID" value="Pan_g15501.t1"/>
    <property type="gene ID" value="Pan_g15501"/>
</dbReference>
<feature type="transmembrane region" description="Helical" evidence="1">
    <location>
        <begin position="185"/>
        <end position="206"/>
    </location>
</feature>
<evidence type="ECO:0000256" key="1">
    <source>
        <dbReference type="SAM" id="Phobius"/>
    </source>
</evidence>
<reference evidence="2" key="1">
    <citation type="journal article" date="2013" name="Genetics">
        <title>The draft genome and transcriptome of Panagrellus redivivus are shaped by the harsh demands of a free-living lifestyle.</title>
        <authorList>
            <person name="Srinivasan J."/>
            <person name="Dillman A.R."/>
            <person name="Macchietto M.G."/>
            <person name="Heikkinen L."/>
            <person name="Lakso M."/>
            <person name="Fracchia K.M."/>
            <person name="Antoshechkin I."/>
            <person name="Mortazavi A."/>
            <person name="Wong G."/>
            <person name="Sternberg P.W."/>
        </authorList>
    </citation>
    <scope>NUCLEOTIDE SEQUENCE [LARGE SCALE GENOMIC DNA]</scope>
    <source>
        <strain evidence="2">MT8872</strain>
    </source>
</reference>
<sequence length="376" mass="43368">MIELNCRSFLSEFNASKFVIYLWLFFFSFLIALKLDGYFPFSYVFVFAPLWILDIITFVGFFVGLVSFLIQPPARTDFPVRNDFYAMFFCFLEHIILIMFQVLVCYKLEMGDSAEGVAVSWLVVFIPLFAESFLAMIVSVWSIRHDKTFEFELLFSINIIQFVFIAFKLDGALNWSWTIVFVPTWVMFSLCFIGAFYSLILAIFLSRSSQFINTNRRSHLASALSHLLLTIPLLVFFVMLCGKLDATEFPDIYANDVPFLAVFFPLIVFFLFSLTMSFGSKSGNTWWFGMRKPFCNFVFENFPCLQQYANISYKFGNDAVDSRVPRPNHRHIHIVTLGTSSPSPSATSEEVRMLRLEEKSNNMWGLPGPSSIEIPD</sequence>
<feature type="transmembrane region" description="Helical" evidence="1">
    <location>
        <begin position="41"/>
        <end position="70"/>
    </location>
</feature>
<keyword evidence="2" id="KW-1185">Reference proteome</keyword>
<dbReference type="Pfam" id="PF10269">
    <property type="entry name" value="Tmemb_185A"/>
    <property type="match status" value="1"/>
</dbReference>
<keyword evidence="1" id="KW-0812">Transmembrane</keyword>
<feature type="transmembrane region" description="Helical" evidence="1">
    <location>
        <begin position="82"/>
        <end position="104"/>
    </location>
</feature>